<dbReference type="OrthoDB" id="678411at2"/>
<dbReference type="InterPro" id="IPR010093">
    <property type="entry name" value="SinI_DNA-bd"/>
</dbReference>
<evidence type="ECO:0000259" key="1">
    <source>
        <dbReference type="Pfam" id="PF12728"/>
    </source>
</evidence>
<dbReference type="AlphaFoldDB" id="A0A4Q7N5I8"/>
<dbReference type="EMBL" id="SGXA01000001">
    <property type="protein sequence ID" value="RZS76311.1"/>
    <property type="molecule type" value="Genomic_DNA"/>
</dbReference>
<dbReference type="NCBIfam" id="TIGR01764">
    <property type="entry name" value="excise"/>
    <property type="match status" value="1"/>
</dbReference>
<comment type="caution">
    <text evidence="2">The sequence shown here is derived from an EMBL/GenBank/DDBJ whole genome shotgun (WGS) entry which is preliminary data.</text>
</comment>
<feature type="domain" description="Helix-turn-helix" evidence="1">
    <location>
        <begin position="39"/>
        <end position="88"/>
    </location>
</feature>
<gene>
    <name evidence="2" type="ORF">EV199_2192</name>
</gene>
<dbReference type="Proteomes" id="UP000293874">
    <property type="component" value="Unassembled WGS sequence"/>
</dbReference>
<proteinExistence type="predicted"/>
<name>A0A4Q7N5I8_9BACT</name>
<keyword evidence="3" id="KW-1185">Reference proteome</keyword>
<sequence length="94" mass="10959">MKPESSQILEKLEEIIVLLKQISHESQPSLIQDKEPPISIHDAAEYLQLSRSHIYSLVHSGKLKPLQNRKQGRMLFSVLDLRTYLDTRHRSNKQ</sequence>
<evidence type="ECO:0000313" key="3">
    <source>
        <dbReference type="Proteomes" id="UP000293874"/>
    </source>
</evidence>
<dbReference type="Pfam" id="PF12728">
    <property type="entry name" value="HTH_17"/>
    <property type="match status" value="1"/>
</dbReference>
<evidence type="ECO:0000313" key="2">
    <source>
        <dbReference type="EMBL" id="RZS76311.1"/>
    </source>
</evidence>
<accession>A0A4Q7N5I8</accession>
<dbReference type="RefSeq" id="WP_130540615.1">
    <property type="nucleotide sequence ID" value="NZ_CP042431.1"/>
</dbReference>
<organism evidence="2 3">
    <name type="scientific">Pseudobacter ginsenosidimutans</name>
    <dbReference type="NCBI Taxonomy" id="661488"/>
    <lineage>
        <taxon>Bacteria</taxon>
        <taxon>Pseudomonadati</taxon>
        <taxon>Bacteroidota</taxon>
        <taxon>Chitinophagia</taxon>
        <taxon>Chitinophagales</taxon>
        <taxon>Chitinophagaceae</taxon>
        <taxon>Pseudobacter</taxon>
    </lineage>
</organism>
<dbReference type="GO" id="GO:0003677">
    <property type="term" value="F:DNA binding"/>
    <property type="evidence" value="ECO:0007669"/>
    <property type="project" value="InterPro"/>
</dbReference>
<protein>
    <submittedName>
        <fullName evidence="2">Excisionase family DNA binding protein</fullName>
    </submittedName>
</protein>
<reference evidence="2 3" key="1">
    <citation type="submission" date="2019-02" db="EMBL/GenBank/DDBJ databases">
        <title>Genomic Encyclopedia of Type Strains, Phase IV (KMG-IV): sequencing the most valuable type-strain genomes for metagenomic binning, comparative biology and taxonomic classification.</title>
        <authorList>
            <person name="Goeker M."/>
        </authorList>
    </citation>
    <scope>NUCLEOTIDE SEQUENCE [LARGE SCALE GENOMIC DNA]</scope>
    <source>
        <strain evidence="2 3">DSM 18116</strain>
    </source>
</reference>
<dbReference type="InterPro" id="IPR041657">
    <property type="entry name" value="HTH_17"/>
</dbReference>